<dbReference type="InterPro" id="IPR050832">
    <property type="entry name" value="Bact_Acetyltransf"/>
</dbReference>
<evidence type="ECO:0000313" key="4">
    <source>
        <dbReference type="EMBL" id="TWJ26907.1"/>
    </source>
</evidence>
<gene>
    <name evidence="4" type="ORF">JD81_00389</name>
</gene>
<dbReference type="Gene3D" id="3.40.630.30">
    <property type="match status" value="1"/>
</dbReference>
<dbReference type="CDD" id="cd04301">
    <property type="entry name" value="NAT_SF"/>
    <property type="match status" value="1"/>
</dbReference>
<name>A0A562WAB5_9ACTN</name>
<accession>A0A562WAB5</accession>
<dbReference type="OrthoDB" id="4119890at2"/>
<proteinExistence type="predicted"/>
<dbReference type="Proteomes" id="UP000319728">
    <property type="component" value="Unassembled WGS sequence"/>
</dbReference>
<keyword evidence="2" id="KW-0012">Acyltransferase</keyword>
<evidence type="ECO:0000256" key="1">
    <source>
        <dbReference type="ARBA" id="ARBA00022679"/>
    </source>
</evidence>
<evidence type="ECO:0000259" key="3">
    <source>
        <dbReference type="PROSITE" id="PS51186"/>
    </source>
</evidence>
<dbReference type="AlphaFoldDB" id="A0A562WAB5"/>
<dbReference type="PROSITE" id="PS51186">
    <property type="entry name" value="GNAT"/>
    <property type="match status" value="2"/>
</dbReference>
<dbReference type="SUPFAM" id="SSF55729">
    <property type="entry name" value="Acyl-CoA N-acyltransferases (Nat)"/>
    <property type="match status" value="2"/>
</dbReference>
<dbReference type="EMBL" id="VLLP01000001">
    <property type="protein sequence ID" value="TWJ26907.1"/>
    <property type="molecule type" value="Genomic_DNA"/>
</dbReference>
<organism evidence="4 5">
    <name type="scientific">Micromonospora sagamiensis</name>
    <dbReference type="NCBI Taxonomy" id="47875"/>
    <lineage>
        <taxon>Bacteria</taxon>
        <taxon>Bacillati</taxon>
        <taxon>Actinomycetota</taxon>
        <taxon>Actinomycetes</taxon>
        <taxon>Micromonosporales</taxon>
        <taxon>Micromonosporaceae</taxon>
        <taxon>Micromonospora</taxon>
    </lineage>
</organism>
<keyword evidence="5" id="KW-1185">Reference proteome</keyword>
<evidence type="ECO:0000313" key="5">
    <source>
        <dbReference type="Proteomes" id="UP000319728"/>
    </source>
</evidence>
<dbReference type="RefSeq" id="WP_145815342.1">
    <property type="nucleotide sequence ID" value="NZ_AP023438.1"/>
</dbReference>
<dbReference type="Pfam" id="PF00583">
    <property type="entry name" value="Acetyltransf_1"/>
    <property type="match status" value="2"/>
</dbReference>
<sequence>MAEPPPVRHLIRTARPDDAAGVVALRAVVHPYLVRGVESTRQMITAPPPGEDWAAFVAEVDATVVGWVSAYRYLRSSTPTSGEVAMLHVHPGHRGRGVGNALLDRALGHLAPLGLARVRTWVTTGSLPFAEKRGFVPSRKARYAALDLRGTPPVPPLPTGTRLLALTELAPRRLYEAYVAASADEPDDLPSDALGYEQWRFEVWDNVGLDPRASSVLEVDGKLAAFSLVKRDGDRMWSDMTATVPAYRGRGLARLAKLAALHRARATGVRHAYTSNDEANAPMLAINARLGYQPVATLWSCLRDLAAEG</sequence>
<feature type="domain" description="N-acetyltransferase" evidence="3">
    <location>
        <begin position="9"/>
        <end position="158"/>
    </location>
</feature>
<feature type="domain" description="N-acetyltransferase" evidence="3">
    <location>
        <begin position="164"/>
        <end position="309"/>
    </location>
</feature>
<reference evidence="4 5" key="1">
    <citation type="submission" date="2019-07" db="EMBL/GenBank/DDBJ databases">
        <title>R&amp;d 2014.</title>
        <authorList>
            <person name="Klenk H.-P."/>
        </authorList>
    </citation>
    <scope>NUCLEOTIDE SEQUENCE [LARGE SCALE GENOMIC DNA]</scope>
    <source>
        <strain evidence="4 5">DSM 43912</strain>
    </source>
</reference>
<dbReference type="PANTHER" id="PTHR43877">
    <property type="entry name" value="AMINOALKYLPHOSPHONATE N-ACETYLTRANSFERASE-RELATED-RELATED"/>
    <property type="match status" value="1"/>
</dbReference>
<dbReference type="InterPro" id="IPR016181">
    <property type="entry name" value="Acyl_CoA_acyltransferase"/>
</dbReference>
<keyword evidence="1 4" id="KW-0808">Transferase</keyword>
<evidence type="ECO:0000256" key="2">
    <source>
        <dbReference type="ARBA" id="ARBA00023315"/>
    </source>
</evidence>
<dbReference type="GO" id="GO:0016747">
    <property type="term" value="F:acyltransferase activity, transferring groups other than amino-acyl groups"/>
    <property type="evidence" value="ECO:0007669"/>
    <property type="project" value="InterPro"/>
</dbReference>
<comment type="caution">
    <text evidence="4">The sequence shown here is derived from an EMBL/GenBank/DDBJ whole genome shotgun (WGS) entry which is preliminary data.</text>
</comment>
<dbReference type="InterPro" id="IPR000182">
    <property type="entry name" value="GNAT_dom"/>
</dbReference>
<protein>
    <submittedName>
        <fullName evidence="4">N-acetylglutamate synthase-like GNAT family acetyltransferase</fullName>
    </submittedName>
</protein>